<feature type="signal peptide" evidence="1">
    <location>
        <begin position="1"/>
        <end position="27"/>
    </location>
</feature>
<reference evidence="2 3" key="1">
    <citation type="submission" date="2020-08" db="EMBL/GenBank/DDBJ databases">
        <title>Genomic Encyclopedia of Type Strains, Phase IV (KMG-IV): sequencing the most valuable type-strain genomes for metagenomic binning, comparative biology and taxonomic classification.</title>
        <authorList>
            <person name="Goeker M."/>
        </authorList>
    </citation>
    <scope>NUCLEOTIDE SEQUENCE [LARGE SCALE GENOMIC DNA]</scope>
    <source>
        <strain evidence="2 3">DSM 29854</strain>
    </source>
</reference>
<feature type="chain" id="PRO_5032406966" description="DUF4252 domain-containing protein" evidence="1">
    <location>
        <begin position="28"/>
        <end position="190"/>
    </location>
</feature>
<name>A0A839GKV4_9BACT</name>
<evidence type="ECO:0000256" key="1">
    <source>
        <dbReference type="SAM" id="SignalP"/>
    </source>
</evidence>
<keyword evidence="3" id="KW-1185">Reference proteome</keyword>
<dbReference type="AlphaFoldDB" id="A0A839GKV4"/>
<dbReference type="Proteomes" id="UP000563094">
    <property type="component" value="Unassembled WGS sequence"/>
</dbReference>
<proteinExistence type="predicted"/>
<evidence type="ECO:0000313" key="3">
    <source>
        <dbReference type="Proteomes" id="UP000563094"/>
    </source>
</evidence>
<gene>
    <name evidence="2" type="ORF">FHS90_004035</name>
</gene>
<protein>
    <recommendedName>
        <fullName evidence="4">DUF4252 domain-containing protein</fullName>
    </recommendedName>
</protein>
<dbReference type="Pfam" id="PF14060">
    <property type="entry name" value="DUF4252"/>
    <property type="match status" value="1"/>
</dbReference>
<evidence type="ECO:0008006" key="4">
    <source>
        <dbReference type="Google" id="ProtNLM"/>
    </source>
</evidence>
<keyword evidence="1" id="KW-0732">Signal</keyword>
<accession>A0A839GKV4</accession>
<evidence type="ECO:0000313" key="2">
    <source>
        <dbReference type="EMBL" id="MBA9079300.1"/>
    </source>
</evidence>
<dbReference type="InterPro" id="IPR025348">
    <property type="entry name" value="DUF4252"/>
</dbReference>
<comment type="caution">
    <text evidence="2">The sequence shown here is derived from an EMBL/GenBank/DDBJ whole genome shotgun (WGS) entry which is preliminary data.</text>
</comment>
<dbReference type="EMBL" id="JACJIQ010000020">
    <property type="protein sequence ID" value="MBA9079300.1"/>
    <property type="molecule type" value="Genomic_DNA"/>
</dbReference>
<dbReference type="RefSeq" id="WP_182514237.1">
    <property type="nucleotide sequence ID" value="NZ_JACJIQ010000020.1"/>
</dbReference>
<sequence length="190" mass="21450">MTQPIFYHSLRRLHRLLIPLLFLAVMAVQSCSSTSNLPPAQTTTDFFQKYRDQAGFKGTSLPVGLVTRYLSSGTTDSTLKAALTNISSIRVLTFTPTNRKSQKLLDKGLTRELDQVLQKESYANLPLLDEAAGALQFKMRQANNQVQELVGYRKYGNNFLMLQVNGRFTRQQVEELLKKVDPDLLLPLLT</sequence>
<organism evidence="2 3">
    <name type="scientific">Rufibacter quisquiliarum</name>
    <dbReference type="NCBI Taxonomy" id="1549639"/>
    <lineage>
        <taxon>Bacteria</taxon>
        <taxon>Pseudomonadati</taxon>
        <taxon>Bacteroidota</taxon>
        <taxon>Cytophagia</taxon>
        <taxon>Cytophagales</taxon>
        <taxon>Hymenobacteraceae</taxon>
        <taxon>Rufibacter</taxon>
    </lineage>
</organism>